<dbReference type="InterPro" id="IPR048015">
    <property type="entry name" value="NTP-PPase_MazG-like_N"/>
</dbReference>
<evidence type="ECO:0000313" key="3">
    <source>
        <dbReference type="Proteomes" id="UP001589896"/>
    </source>
</evidence>
<dbReference type="NCBIfam" id="TIGR00444">
    <property type="entry name" value="mazG"/>
    <property type="match status" value="1"/>
</dbReference>
<dbReference type="RefSeq" id="WP_386665307.1">
    <property type="nucleotide sequence ID" value="NZ_JBHLTG010000001.1"/>
</dbReference>
<comment type="caution">
    <text evidence="2">The sequence shown here is derived from an EMBL/GenBank/DDBJ whole genome shotgun (WGS) entry which is preliminary data.</text>
</comment>
<organism evidence="2 3">
    <name type="scientific">Lysobacter korlensis</name>
    <dbReference type="NCBI Taxonomy" id="553636"/>
    <lineage>
        <taxon>Bacteria</taxon>
        <taxon>Pseudomonadati</taxon>
        <taxon>Pseudomonadota</taxon>
        <taxon>Gammaproteobacteria</taxon>
        <taxon>Lysobacterales</taxon>
        <taxon>Lysobacteraceae</taxon>
        <taxon>Lysobacter</taxon>
    </lineage>
</organism>
<evidence type="ECO:0000313" key="2">
    <source>
        <dbReference type="EMBL" id="MFC0677173.1"/>
    </source>
</evidence>
<dbReference type="InterPro" id="IPR048011">
    <property type="entry name" value="NTP-PPase_MazG-like_C"/>
</dbReference>
<dbReference type="Gene3D" id="1.10.287.1080">
    <property type="entry name" value="MazG-like"/>
    <property type="match status" value="2"/>
</dbReference>
<dbReference type="CDD" id="cd11529">
    <property type="entry name" value="NTP-PPase_MazG_Cterm"/>
    <property type="match status" value="1"/>
</dbReference>
<dbReference type="SUPFAM" id="SSF101386">
    <property type="entry name" value="all-alpha NTP pyrophosphatases"/>
    <property type="match status" value="2"/>
</dbReference>
<dbReference type="Pfam" id="PF03819">
    <property type="entry name" value="MazG"/>
    <property type="match status" value="2"/>
</dbReference>
<reference evidence="2 3" key="1">
    <citation type="submission" date="2024-09" db="EMBL/GenBank/DDBJ databases">
        <authorList>
            <person name="Sun Q."/>
            <person name="Mori K."/>
        </authorList>
    </citation>
    <scope>NUCLEOTIDE SEQUENCE [LARGE SCALE GENOMIC DNA]</scope>
    <source>
        <strain evidence="2 3">KCTC 23076</strain>
    </source>
</reference>
<dbReference type="CDD" id="cd11528">
    <property type="entry name" value="NTP-PPase_MazG_Nterm"/>
    <property type="match status" value="1"/>
</dbReference>
<gene>
    <name evidence="2" type="primary">mazG</name>
    <name evidence="2" type="ORF">ACFFGH_04805</name>
</gene>
<protein>
    <submittedName>
        <fullName evidence="2">Nucleoside triphosphate pyrophosphohydrolase</fullName>
        <ecNumber evidence="2">3.6.1.9</ecNumber>
    </submittedName>
</protein>
<dbReference type="EMBL" id="JBHLTG010000001">
    <property type="protein sequence ID" value="MFC0677173.1"/>
    <property type="molecule type" value="Genomic_DNA"/>
</dbReference>
<dbReference type="PANTHER" id="PTHR30522:SF0">
    <property type="entry name" value="NUCLEOSIDE TRIPHOSPHATE PYROPHOSPHOHYDROLASE"/>
    <property type="match status" value="1"/>
</dbReference>
<dbReference type="NCBIfam" id="NF007113">
    <property type="entry name" value="PRK09562.1"/>
    <property type="match status" value="1"/>
</dbReference>
<feature type="domain" description="NTP pyrophosphohydrolase MazG-like" evidence="1">
    <location>
        <begin position="177"/>
        <end position="240"/>
    </location>
</feature>
<keyword evidence="2" id="KW-0378">Hydrolase</keyword>
<feature type="domain" description="NTP pyrophosphohydrolase MazG-like" evidence="1">
    <location>
        <begin position="33"/>
        <end position="106"/>
    </location>
</feature>
<evidence type="ECO:0000259" key="1">
    <source>
        <dbReference type="Pfam" id="PF03819"/>
    </source>
</evidence>
<sequence length="276" mass="30812">MSDQEARTGIEGLLSIMAQLRDRERGCPWDVAQTFETIAPYTIEEAYEVADAIDRGDLPALKDELGDLLLQVVFHARMAEEAGAFAFPDVVAAISDKMRRRHPHVFGDEHVADAEAQTVAWEELKRREREAAGEADTSALAGISRGLPEWQRATKLQKRAARVGFDWPSVGPVFDKLHEEIDEVRAEFAALDGADDEAAVRARLEDEIGDLLFVCTNIARHGRVDVGSALRRANLKFERRFRAMEVMAQADGRNLAQLPLDEQDAYWARAKAAERS</sequence>
<name>A0ABV6RMP2_9GAMM</name>
<proteinExistence type="predicted"/>
<dbReference type="EC" id="3.6.1.9" evidence="2"/>
<dbReference type="Proteomes" id="UP001589896">
    <property type="component" value="Unassembled WGS sequence"/>
</dbReference>
<dbReference type="InterPro" id="IPR011551">
    <property type="entry name" value="NTP_PyrPHydrolase_MazG"/>
</dbReference>
<dbReference type="InterPro" id="IPR004518">
    <property type="entry name" value="MazG-like_dom"/>
</dbReference>
<keyword evidence="3" id="KW-1185">Reference proteome</keyword>
<dbReference type="GO" id="GO:0047429">
    <property type="term" value="F:nucleoside triphosphate diphosphatase activity"/>
    <property type="evidence" value="ECO:0007669"/>
    <property type="project" value="UniProtKB-EC"/>
</dbReference>
<accession>A0ABV6RMP2</accession>
<dbReference type="PANTHER" id="PTHR30522">
    <property type="entry name" value="NUCLEOSIDE TRIPHOSPHATE PYROPHOSPHOHYDROLASE"/>
    <property type="match status" value="1"/>
</dbReference>